<keyword evidence="2" id="KW-1185">Reference proteome</keyword>
<dbReference type="PATRIC" id="fig|477245.3.peg.5120"/>
<proteinExistence type="predicted"/>
<dbReference type="EMBL" id="CP010849">
    <property type="protein sequence ID" value="AJP04118.1"/>
    <property type="molecule type" value="Genomic_DNA"/>
</dbReference>
<accession>A0A0C5G2C7</accession>
<sequence>MTESTTVTPPVETEKPRLHVGWVMPPFFHELPLDTDDGDEAAERLYETVQKVLAGSTDEDRFRMFVTYSAIIGDLRDAGAVYAGFCTLDVDGRPSTATVAVYRTPLRDITAEDALAQALSALQRAYPGDDVRISGLPCGKGEAKAVVRIGDAPFTLAPEASPTGQPLQVPRGQIQVYIPLPNDAEMLVFELSTPCMEDWDLYSELFATIVRTLDWATDEEAEMAAALSQAQPVPDVAPDPAVVQELYAHSSRILDVLAVRGRMDEGNQLSAVTCADCWTKGLRSVCTARHQWQIDDAEDASLAAALVRLDEVSQGQGWLKLSGTPGRSVSLAADGGSGHQVNATLVPGRRRLVVEVVAPCTRTVRGPADSVFG</sequence>
<dbReference type="RefSeq" id="WP_044384561.1">
    <property type="nucleotide sequence ID" value="NZ_CP010849.1"/>
</dbReference>
<dbReference type="STRING" id="477245.TU94_24245"/>
<dbReference type="AlphaFoldDB" id="A0A0C5G2C7"/>
<evidence type="ECO:0000313" key="1">
    <source>
        <dbReference type="EMBL" id="AJP04118.1"/>
    </source>
</evidence>
<reference evidence="1 2" key="1">
    <citation type="submission" date="2015-02" db="EMBL/GenBank/DDBJ databases">
        <title>Genome sequence of thermotolerant Streptomyces cyaneogriseus subsp. Noncyanogenus NMWT1, the producer of nematocidal antibiotics nemadectin.</title>
        <authorList>
            <person name="Wang H."/>
            <person name="Li C."/>
            <person name="Xiang W."/>
            <person name="Wang X."/>
        </authorList>
    </citation>
    <scope>NUCLEOTIDE SEQUENCE [LARGE SCALE GENOMIC DNA]</scope>
    <source>
        <strain evidence="1 2">NMWT 1</strain>
    </source>
</reference>
<dbReference type="KEGG" id="scw:TU94_24245"/>
<evidence type="ECO:0000313" key="2">
    <source>
        <dbReference type="Proteomes" id="UP000032234"/>
    </source>
</evidence>
<name>A0A0C5G2C7_9ACTN</name>
<organism evidence="1 2">
    <name type="scientific">Streptomyces cyaneogriseus subsp. noncyanogenus</name>
    <dbReference type="NCBI Taxonomy" id="477245"/>
    <lineage>
        <taxon>Bacteria</taxon>
        <taxon>Bacillati</taxon>
        <taxon>Actinomycetota</taxon>
        <taxon>Actinomycetes</taxon>
        <taxon>Kitasatosporales</taxon>
        <taxon>Streptomycetaceae</taxon>
        <taxon>Streptomyces</taxon>
    </lineage>
</organism>
<dbReference type="HOGENOM" id="CLU_741684_0_0_11"/>
<dbReference type="Proteomes" id="UP000032234">
    <property type="component" value="Chromosome"/>
</dbReference>
<protein>
    <submittedName>
        <fullName evidence="1">Uncharacterized protein</fullName>
    </submittedName>
</protein>
<dbReference type="OrthoDB" id="3970633at2"/>
<gene>
    <name evidence="1" type="ORF">TU94_24245</name>
</gene>